<accession>A0ABW4Z9J2</accession>
<evidence type="ECO:0000313" key="4">
    <source>
        <dbReference type="Proteomes" id="UP001597389"/>
    </source>
</evidence>
<feature type="transmembrane region" description="Helical" evidence="2">
    <location>
        <begin position="180"/>
        <end position="200"/>
    </location>
</feature>
<feature type="transmembrane region" description="Helical" evidence="2">
    <location>
        <begin position="306"/>
        <end position="322"/>
    </location>
</feature>
<proteinExistence type="predicted"/>
<feature type="transmembrane region" description="Helical" evidence="2">
    <location>
        <begin position="366"/>
        <end position="383"/>
    </location>
</feature>
<reference evidence="4" key="1">
    <citation type="journal article" date="2019" name="Int. J. Syst. Evol. Microbiol.">
        <title>The Global Catalogue of Microorganisms (GCM) 10K type strain sequencing project: providing services to taxonomists for standard genome sequencing and annotation.</title>
        <authorList>
            <consortium name="The Broad Institute Genomics Platform"/>
            <consortium name="The Broad Institute Genome Sequencing Center for Infectious Disease"/>
            <person name="Wu L."/>
            <person name="Ma J."/>
        </authorList>
    </citation>
    <scope>NUCLEOTIDE SEQUENCE [LARGE SCALE GENOMIC DNA]</scope>
    <source>
        <strain evidence="4">CCUG 57942</strain>
    </source>
</reference>
<feature type="transmembrane region" description="Helical" evidence="2">
    <location>
        <begin position="117"/>
        <end position="137"/>
    </location>
</feature>
<dbReference type="PANTHER" id="PTHR38434">
    <property type="entry name" value="BLL2549 PROTEIN"/>
    <property type="match status" value="1"/>
</dbReference>
<feature type="transmembrane region" description="Helical" evidence="2">
    <location>
        <begin position="636"/>
        <end position="654"/>
    </location>
</feature>
<feature type="transmembrane region" description="Helical" evidence="2">
    <location>
        <begin position="414"/>
        <end position="432"/>
    </location>
</feature>
<comment type="caution">
    <text evidence="3">The sequence shown here is derived from an EMBL/GenBank/DDBJ whole genome shotgun (WGS) entry which is preliminary data.</text>
</comment>
<keyword evidence="4" id="KW-1185">Reference proteome</keyword>
<keyword evidence="2" id="KW-0472">Membrane</keyword>
<evidence type="ECO:0000313" key="3">
    <source>
        <dbReference type="EMBL" id="MFD2158603.1"/>
    </source>
</evidence>
<feature type="transmembrane region" description="Helical" evidence="2">
    <location>
        <begin position="513"/>
        <end position="533"/>
    </location>
</feature>
<feature type="transmembrane region" description="Helical" evidence="2">
    <location>
        <begin position="390"/>
        <end position="408"/>
    </location>
</feature>
<feature type="transmembrane region" description="Helical" evidence="2">
    <location>
        <begin position="746"/>
        <end position="765"/>
    </location>
</feature>
<keyword evidence="2" id="KW-1133">Transmembrane helix</keyword>
<feature type="transmembrane region" description="Helical" evidence="2">
    <location>
        <begin position="232"/>
        <end position="248"/>
    </location>
</feature>
<feature type="region of interest" description="Disordered" evidence="1">
    <location>
        <begin position="42"/>
        <end position="106"/>
    </location>
</feature>
<gene>
    <name evidence="3" type="ORF">ACFSW8_06815</name>
</gene>
<feature type="transmembrane region" description="Helical" evidence="2">
    <location>
        <begin position="439"/>
        <end position="458"/>
    </location>
</feature>
<dbReference type="PANTHER" id="PTHR38434:SF1">
    <property type="entry name" value="BLL2549 PROTEIN"/>
    <property type="match status" value="1"/>
</dbReference>
<sequence length="908" mass="100341">MDHEAKLDVAELLKRQSEILVRLNELKDASCQLDAQIESITNKLESSHPETPSVPSSPQSIVEPTPPSPKAPNACTPPPLPTPPTPSKPSPTTRPTKPKSPDSPTTANWEISFGQTWLVRLGVFSLLTGLVFLSTYVYKNWFFQAPAPLKVGFFMTLSLALSAAGTYFEKSKKNLKHYGQVLTTGGLVGAYYTLYAAHFTESLYCISSPVLAGALLTVWAALILAYADWKKSQPVSIIAIVLAFYGVVLNPSGWISLFSATLLSAGAMCLAIRHSWKPLALTTPITAFLSHLIWLCTTPAPPSSTIQVGFLLAYWAIFSLSVSKPFTSKFDPKLSASILFLNNTATWAFSVFLFPSWTPRENLGELSLYLGAFYLTCAALTYKNKLWHKAHFKIFLTQGLFILTLGIITETHGYYRFLLLGLESIVLLSAGIRSKNLSLKVCSLLLYLITLMAAFSDLPLSTTSYSLLAFISLLFSGLTQYAWKPITRAPIASFPALVTWLCILFAFNTQTTLSNALLFCSITATSLWTLFLITNKPESLKHVAFVASLLPLATLWIYLQIDSYDHLSWLVIPIGLTHWYTAPNIRSNTESSLALPPLQPWLDHRSLTSYSFSIFTFLLVYQVLSNTLEAPQTSWLYLAGAVAIFAHLIGSLTHRLSISIPAIPFHILALTYVNSAPPANQYLPFTLLCAHLALNEYKSPIKSATRNALAPISTLALYLASPTPAIPLTLLAISFFVLAHNRRDPHLYYTGTLFSLLLASTAARIDFAPSWFAYLPMLTLLTLSTKIPSTQNYKAHNPLRICAEILTMLLLVSYATKHTLYLFDGNGLAICLAILATLLFTLGLSTQYRLYRLSGLLLLAASFGHVITIDVMQLNTLARILSFLSIGLILIGLGYLYHRFQERIQRFL</sequence>
<dbReference type="EMBL" id="JBHUJB010000028">
    <property type="protein sequence ID" value="MFD2158603.1"/>
    <property type="molecule type" value="Genomic_DNA"/>
</dbReference>
<dbReference type="RefSeq" id="WP_377086763.1">
    <property type="nucleotide sequence ID" value="NZ_JBHSJL010000014.1"/>
</dbReference>
<feature type="transmembrane region" description="Helical" evidence="2">
    <location>
        <begin position="715"/>
        <end position="739"/>
    </location>
</feature>
<dbReference type="InterPro" id="IPR019286">
    <property type="entry name" value="DUF2339_TM"/>
</dbReference>
<feature type="transmembrane region" description="Helical" evidence="2">
    <location>
        <begin position="490"/>
        <end position="507"/>
    </location>
</feature>
<feature type="compositionally biased region" description="Pro residues" evidence="1">
    <location>
        <begin position="64"/>
        <end position="89"/>
    </location>
</feature>
<protein>
    <submittedName>
        <fullName evidence="3">DUF2339 domain-containing protein</fullName>
    </submittedName>
</protein>
<dbReference type="Proteomes" id="UP001597389">
    <property type="component" value="Unassembled WGS sequence"/>
</dbReference>
<feature type="transmembrane region" description="Helical" evidence="2">
    <location>
        <begin position="279"/>
        <end position="300"/>
    </location>
</feature>
<dbReference type="Pfam" id="PF10101">
    <property type="entry name" value="DUF2339"/>
    <property type="match status" value="1"/>
</dbReference>
<evidence type="ECO:0000256" key="2">
    <source>
        <dbReference type="SAM" id="Phobius"/>
    </source>
</evidence>
<feature type="transmembrane region" description="Helical" evidence="2">
    <location>
        <begin position="880"/>
        <end position="898"/>
    </location>
</feature>
<organism evidence="3 4">
    <name type="scientific">Rubritalea tangerina</name>
    <dbReference type="NCBI Taxonomy" id="430798"/>
    <lineage>
        <taxon>Bacteria</taxon>
        <taxon>Pseudomonadati</taxon>
        <taxon>Verrucomicrobiota</taxon>
        <taxon>Verrucomicrobiia</taxon>
        <taxon>Verrucomicrobiales</taxon>
        <taxon>Rubritaleaceae</taxon>
        <taxon>Rubritalea</taxon>
    </lineage>
</organism>
<feature type="transmembrane region" description="Helical" evidence="2">
    <location>
        <begin position="856"/>
        <end position="874"/>
    </location>
</feature>
<evidence type="ECO:0000256" key="1">
    <source>
        <dbReference type="SAM" id="MobiDB-lite"/>
    </source>
</evidence>
<feature type="transmembrane region" description="Helical" evidence="2">
    <location>
        <begin position="206"/>
        <end position="225"/>
    </location>
</feature>
<keyword evidence="2" id="KW-0812">Transmembrane</keyword>
<feature type="transmembrane region" description="Helical" evidence="2">
    <location>
        <begin position="827"/>
        <end position="844"/>
    </location>
</feature>
<feature type="compositionally biased region" description="Polar residues" evidence="1">
    <location>
        <begin position="42"/>
        <end position="62"/>
    </location>
</feature>
<feature type="transmembrane region" description="Helical" evidence="2">
    <location>
        <begin position="540"/>
        <end position="559"/>
    </location>
</feature>
<feature type="transmembrane region" description="Helical" evidence="2">
    <location>
        <begin position="607"/>
        <end position="624"/>
    </location>
</feature>
<feature type="transmembrane region" description="Helical" evidence="2">
    <location>
        <begin position="334"/>
        <end position="354"/>
    </location>
</feature>
<feature type="transmembrane region" description="Helical" evidence="2">
    <location>
        <begin position="149"/>
        <end position="168"/>
    </location>
</feature>
<name>A0ABW4Z9J2_9BACT</name>